<organism evidence="1 2">
    <name type="scientific">Dictyobacter arantiisoli</name>
    <dbReference type="NCBI Taxonomy" id="2014874"/>
    <lineage>
        <taxon>Bacteria</taxon>
        <taxon>Bacillati</taxon>
        <taxon>Chloroflexota</taxon>
        <taxon>Ktedonobacteria</taxon>
        <taxon>Ktedonobacterales</taxon>
        <taxon>Dictyobacteraceae</taxon>
        <taxon>Dictyobacter</taxon>
    </lineage>
</organism>
<proteinExistence type="predicted"/>
<name>A0A5A5T8P6_9CHLR</name>
<sequence length="50" mass="5873">MKAQFEFKIVDLWVGAFLKRSDNILHIWVCFIPCIPLHVQIMSRSIKGNE</sequence>
<dbReference type="Proteomes" id="UP000322530">
    <property type="component" value="Unassembled WGS sequence"/>
</dbReference>
<accession>A0A5A5T8P6</accession>
<gene>
    <name evidence="1" type="ORF">KDI_09130</name>
</gene>
<comment type="caution">
    <text evidence="1">The sequence shown here is derived from an EMBL/GenBank/DDBJ whole genome shotgun (WGS) entry which is preliminary data.</text>
</comment>
<evidence type="ECO:0000313" key="2">
    <source>
        <dbReference type="Proteomes" id="UP000322530"/>
    </source>
</evidence>
<keyword evidence="2" id="KW-1185">Reference proteome</keyword>
<reference evidence="1 2" key="1">
    <citation type="submission" date="2019-01" db="EMBL/GenBank/DDBJ databases">
        <title>Draft genome sequence of Dictyobacter sp. Uno17.</title>
        <authorList>
            <person name="Wang C.M."/>
            <person name="Zheng Y."/>
            <person name="Sakai Y."/>
            <person name="Abe K."/>
            <person name="Yokota A."/>
            <person name="Yabe S."/>
        </authorList>
    </citation>
    <scope>NUCLEOTIDE SEQUENCE [LARGE SCALE GENOMIC DNA]</scope>
    <source>
        <strain evidence="1 2">Uno17</strain>
    </source>
</reference>
<dbReference type="EMBL" id="BIXY01000009">
    <property type="protein sequence ID" value="GCF07349.1"/>
    <property type="molecule type" value="Genomic_DNA"/>
</dbReference>
<dbReference type="AlphaFoldDB" id="A0A5A5T8P6"/>
<protein>
    <submittedName>
        <fullName evidence="1">Uncharacterized protein</fullName>
    </submittedName>
</protein>
<evidence type="ECO:0000313" key="1">
    <source>
        <dbReference type="EMBL" id="GCF07349.1"/>
    </source>
</evidence>